<feature type="coiled-coil region" evidence="1">
    <location>
        <begin position="27"/>
        <end position="110"/>
    </location>
</feature>
<dbReference type="Gene3D" id="2.70.70.10">
    <property type="entry name" value="Glucose Permease (Domain IIA)"/>
    <property type="match status" value="1"/>
</dbReference>
<dbReference type="PANTHER" id="PTHR21666">
    <property type="entry name" value="PEPTIDASE-RELATED"/>
    <property type="match status" value="1"/>
</dbReference>
<name>A0A558DFH0_9GAMM</name>
<reference evidence="4 5" key="1">
    <citation type="submission" date="2019-07" db="EMBL/GenBank/DDBJ databases">
        <title>The pathways for chlorine oxyanion respiration interact through the shared metabolite chlorate.</title>
        <authorList>
            <person name="Barnum T.P."/>
            <person name="Cheng Y."/>
            <person name="Hill K.A."/>
            <person name="Lucas L.N."/>
            <person name="Carlson H.K."/>
            <person name="Coates J.D."/>
        </authorList>
    </citation>
    <scope>NUCLEOTIDE SEQUENCE [LARGE SCALE GENOMIC DNA]</scope>
    <source>
        <strain evidence="4">BK-3</strain>
    </source>
</reference>
<keyword evidence="1" id="KW-0175">Coiled coil</keyword>
<feature type="domain" description="M23ase beta-sheet core" evidence="3">
    <location>
        <begin position="290"/>
        <end position="383"/>
    </location>
</feature>
<sequence>MRCKSSAKRWAVAGLMLLLALCQSYAIANDEASISKRESELKKLQGEISTLQSDLSESEQTRQELQRQLQIAEQKIGKSTRHLRVLSGSLQRQQQRLDQLKLERAGQLQKLELNRKALAHQLRSAYAMGRQERVKILLNQQDPAVVSRVLVYYDYFNRARNEQIARIGTVLNEIKKTEAELLVEDQRLRAIQAKVESEMHSLDQEQQTRQQVLASLSKDIQSKGQVLQSYKKDEQQLQSLVKRLQTELLTLPLETEKHKPFKLLKGKLKWPTTGRLAKRFGTARGASLKWDGVVIAAKQGVEVRAVHHGRVAFADWLRGFGLLLIIDHGDGYMSLYGHNQSLFKEAGEWVEPGEPIALVGNSGGQTNPGVYFGIRYNGRPVNPKKWCEGIRGNRIGDQRLDAANSAQLASVITGSTWISGHTAANRVTDNRSREARYE</sequence>
<feature type="signal peptide" evidence="2">
    <location>
        <begin position="1"/>
        <end position="28"/>
    </location>
</feature>
<dbReference type="PANTHER" id="PTHR21666:SF270">
    <property type="entry name" value="MUREIN HYDROLASE ACTIVATOR ENVC"/>
    <property type="match status" value="1"/>
</dbReference>
<dbReference type="SUPFAM" id="SSF51261">
    <property type="entry name" value="Duplicated hybrid motif"/>
    <property type="match status" value="1"/>
</dbReference>
<dbReference type="CDD" id="cd12797">
    <property type="entry name" value="M23_peptidase"/>
    <property type="match status" value="1"/>
</dbReference>
<evidence type="ECO:0000313" key="4">
    <source>
        <dbReference type="EMBL" id="TVT59778.1"/>
    </source>
</evidence>
<dbReference type="FunFam" id="2.70.70.10:FF:000003">
    <property type="entry name" value="Murein hydrolase activator EnvC"/>
    <property type="match status" value="1"/>
</dbReference>
<gene>
    <name evidence="4" type="ORF">FHK82_02010</name>
</gene>
<comment type="caution">
    <text evidence="4">The sequence shown here is derived from an EMBL/GenBank/DDBJ whole genome shotgun (WGS) entry which is preliminary data.</text>
</comment>
<feature type="chain" id="PRO_5021789215" evidence="2">
    <location>
        <begin position="29"/>
        <end position="438"/>
    </location>
</feature>
<dbReference type="InterPro" id="IPR050570">
    <property type="entry name" value="Cell_wall_metabolism_enzyme"/>
</dbReference>
<dbReference type="EMBL" id="VMRY01000003">
    <property type="protein sequence ID" value="TVT59778.1"/>
    <property type="molecule type" value="Genomic_DNA"/>
</dbReference>
<evidence type="ECO:0000313" key="5">
    <source>
        <dbReference type="Proteomes" id="UP000317355"/>
    </source>
</evidence>
<dbReference type="Pfam" id="PF01551">
    <property type="entry name" value="Peptidase_M23"/>
    <property type="match status" value="1"/>
</dbReference>
<organism evidence="4 5">
    <name type="scientific">Sedimenticola thiotaurini</name>
    <dbReference type="NCBI Taxonomy" id="1543721"/>
    <lineage>
        <taxon>Bacteria</taxon>
        <taxon>Pseudomonadati</taxon>
        <taxon>Pseudomonadota</taxon>
        <taxon>Gammaproteobacteria</taxon>
        <taxon>Chromatiales</taxon>
        <taxon>Sedimenticolaceae</taxon>
        <taxon>Sedimenticola</taxon>
    </lineage>
</organism>
<dbReference type="AlphaFoldDB" id="A0A558DFH0"/>
<dbReference type="Gene3D" id="6.10.250.3150">
    <property type="match status" value="1"/>
</dbReference>
<dbReference type="GO" id="GO:0004222">
    <property type="term" value="F:metalloendopeptidase activity"/>
    <property type="evidence" value="ECO:0007669"/>
    <property type="project" value="TreeGrafter"/>
</dbReference>
<evidence type="ECO:0000256" key="2">
    <source>
        <dbReference type="SAM" id="SignalP"/>
    </source>
</evidence>
<evidence type="ECO:0000256" key="1">
    <source>
        <dbReference type="SAM" id="Coils"/>
    </source>
</evidence>
<dbReference type="Proteomes" id="UP000317355">
    <property type="component" value="Unassembled WGS sequence"/>
</dbReference>
<keyword evidence="2" id="KW-0732">Signal</keyword>
<dbReference type="InterPro" id="IPR016047">
    <property type="entry name" value="M23ase_b-sheet_dom"/>
</dbReference>
<evidence type="ECO:0000259" key="3">
    <source>
        <dbReference type="Pfam" id="PF01551"/>
    </source>
</evidence>
<proteinExistence type="predicted"/>
<protein>
    <submittedName>
        <fullName evidence="4">Peptidoglycan DD-metalloendopeptidase family protein</fullName>
    </submittedName>
</protein>
<dbReference type="InterPro" id="IPR011055">
    <property type="entry name" value="Dup_hybrid_motif"/>
</dbReference>
<accession>A0A558DFH0</accession>